<dbReference type="SUPFAM" id="SSF52172">
    <property type="entry name" value="CheY-like"/>
    <property type="match status" value="1"/>
</dbReference>
<dbReference type="PROSITE" id="PS50110">
    <property type="entry name" value="RESPONSE_REGULATORY"/>
    <property type="match status" value="1"/>
</dbReference>
<protein>
    <recommendedName>
        <fullName evidence="2">Stage 0 sporulation protein A homolog</fullName>
    </recommendedName>
</protein>
<dbReference type="SMART" id="SM00448">
    <property type="entry name" value="REC"/>
    <property type="match status" value="1"/>
</dbReference>
<keyword evidence="4 10" id="KW-0597">Phosphoprotein</keyword>
<sequence>MYKVLIADDEEIIRRGIAHFLKKDPDIQVVAQAEDGEMALEQAMEYHPDLLFVDINMPFLNGLDFIEKLKTVQPDALILVITGYDDFKYAQKALRLGVFDYLLKPIMEDTFYEALGKAKDQLGHRQKQAQYLEWARALVEKNRPALIAEFLEGWLDGRFTEAEIQERISALGLELPEPVGVTLVHLENKDNAEIGGEWDEDLLFYAAENMANEVFQTLRPVSTCRNSAGELVLLTAGEPRAVWEAAGEQLKHLLQTHLPVDVFLTRRLGDTLQGLPAAYEGASEDLRTLLETPQLVRDAKKYIEENFAREEFSLTEAADYTHVSPQHLSRVFRQSTGITFMDYITRVRIRRAIELLRDDDHKMYEIAEAVGYSSQHYFSSAFKKVLGVSPMEYKKSLQKRGEPNP</sequence>
<feature type="domain" description="HTH araC/xylS-type" evidence="11">
    <location>
        <begin position="297"/>
        <end position="396"/>
    </location>
</feature>
<dbReference type="InterPro" id="IPR018060">
    <property type="entry name" value="HTH_AraC"/>
</dbReference>
<keyword evidence="3" id="KW-0963">Cytoplasm</keyword>
<evidence type="ECO:0000256" key="3">
    <source>
        <dbReference type="ARBA" id="ARBA00022490"/>
    </source>
</evidence>
<evidence type="ECO:0000256" key="8">
    <source>
        <dbReference type="ARBA" id="ARBA00023163"/>
    </source>
</evidence>
<evidence type="ECO:0000256" key="1">
    <source>
        <dbReference type="ARBA" id="ARBA00004496"/>
    </source>
</evidence>
<evidence type="ECO:0000256" key="5">
    <source>
        <dbReference type="ARBA" id="ARBA00023012"/>
    </source>
</evidence>
<dbReference type="InterPro" id="IPR009057">
    <property type="entry name" value="Homeodomain-like_sf"/>
</dbReference>
<dbReference type="Pfam" id="PF00072">
    <property type="entry name" value="Response_reg"/>
    <property type="match status" value="1"/>
</dbReference>
<evidence type="ECO:0000313" key="14">
    <source>
        <dbReference type="Proteomes" id="UP001298681"/>
    </source>
</evidence>
<evidence type="ECO:0000256" key="7">
    <source>
        <dbReference type="ARBA" id="ARBA00023125"/>
    </source>
</evidence>
<dbReference type="SUPFAM" id="SSF46689">
    <property type="entry name" value="Homeodomain-like"/>
    <property type="match status" value="2"/>
</dbReference>
<evidence type="ECO:0000256" key="2">
    <source>
        <dbReference type="ARBA" id="ARBA00018672"/>
    </source>
</evidence>
<keyword evidence="8" id="KW-0804">Transcription</keyword>
<dbReference type="PANTHER" id="PTHR42713">
    <property type="entry name" value="HISTIDINE KINASE-RELATED"/>
    <property type="match status" value="1"/>
</dbReference>
<dbReference type="PROSITE" id="PS01124">
    <property type="entry name" value="HTH_ARAC_FAMILY_2"/>
    <property type="match status" value="1"/>
</dbReference>
<feature type="domain" description="Response regulatory" evidence="12">
    <location>
        <begin position="3"/>
        <end position="119"/>
    </location>
</feature>
<reference evidence="13 14" key="1">
    <citation type="submission" date="2022-01" db="EMBL/GenBank/DDBJ databases">
        <title>Collection of gut derived symbiotic bacterial strains cultured from healthy donors.</title>
        <authorList>
            <person name="Lin H."/>
            <person name="Kohout C."/>
            <person name="Waligurski E."/>
            <person name="Pamer E.G."/>
        </authorList>
    </citation>
    <scope>NUCLEOTIDE SEQUENCE [LARGE SCALE GENOMIC DNA]</scope>
    <source>
        <strain evidence="13 14">DFI.7.58</strain>
    </source>
</reference>
<keyword evidence="5" id="KW-0902">Two-component regulatory system</keyword>
<dbReference type="InterPro" id="IPR001789">
    <property type="entry name" value="Sig_transdc_resp-reg_receiver"/>
</dbReference>
<dbReference type="CDD" id="cd17536">
    <property type="entry name" value="REC_YesN-like"/>
    <property type="match status" value="1"/>
</dbReference>
<dbReference type="InterPro" id="IPR020449">
    <property type="entry name" value="Tscrpt_reg_AraC-type_HTH"/>
</dbReference>
<dbReference type="Gene3D" id="1.10.10.60">
    <property type="entry name" value="Homeodomain-like"/>
    <property type="match status" value="2"/>
</dbReference>
<dbReference type="Pfam" id="PF12833">
    <property type="entry name" value="HTH_18"/>
    <property type="match status" value="1"/>
</dbReference>
<name>A0ABS9MH04_9FIRM</name>
<dbReference type="Proteomes" id="UP001298681">
    <property type="component" value="Unassembled WGS sequence"/>
</dbReference>
<feature type="modified residue" description="4-aspartylphosphate" evidence="10">
    <location>
        <position position="54"/>
    </location>
</feature>
<evidence type="ECO:0000256" key="9">
    <source>
        <dbReference type="ARBA" id="ARBA00024867"/>
    </source>
</evidence>
<organism evidence="13 14">
    <name type="scientific">Anaeromassilibacillus senegalensis</name>
    <dbReference type="NCBI Taxonomy" id="1673717"/>
    <lineage>
        <taxon>Bacteria</taxon>
        <taxon>Bacillati</taxon>
        <taxon>Bacillota</taxon>
        <taxon>Clostridia</taxon>
        <taxon>Eubacteriales</taxon>
        <taxon>Acutalibacteraceae</taxon>
        <taxon>Anaeromassilibacillus</taxon>
    </lineage>
</organism>
<evidence type="ECO:0000256" key="4">
    <source>
        <dbReference type="ARBA" id="ARBA00022553"/>
    </source>
</evidence>
<dbReference type="PROSITE" id="PS00041">
    <property type="entry name" value="HTH_ARAC_FAMILY_1"/>
    <property type="match status" value="1"/>
</dbReference>
<accession>A0ABS9MH04</accession>
<evidence type="ECO:0000256" key="6">
    <source>
        <dbReference type="ARBA" id="ARBA00023015"/>
    </source>
</evidence>
<keyword evidence="6" id="KW-0805">Transcription regulation</keyword>
<gene>
    <name evidence="13" type="ORF">L0P57_03950</name>
</gene>
<dbReference type="InterPro" id="IPR018062">
    <property type="entry name" value="HTH_AraC-typ_CS"/>
</dbReference>
<comment type="subcellular location">
    <subcellularLocation>
        <location evidence="1">Cytoplasm</location>
    </subcellularLocation>
</comment>
<evidence type="ECO:0000259" key="11">
    <source>
        <dbReference type="PROSITE" id="PS01124"/>
    </source>
</evidence>
<evidence type="ECO:0000313" key="13">
    <source>
        <dbReference type="EMBL" id="MCG4610091.1"/>
    </source>
</evidence>
<dbReference type="InterPro" id="IPR041522">
    <property type="entry name" value="CdaR_GGDEF"/>
</dbReference>
<comment type="caution">
    <text evidence="13">The sequence shown here is derived from an EMBL/GenBank/DDBJ whole genome shotgun (WGS) entry which is preliminary data.</text>
</comment>
<proteinExistence type="predicted"/>
<dbReference type="PRINTS" id="PR00032">
    <property type="entry name" value="HTHARAC"/>
</dbReference>
<dbReference type="PANTHER" id="PTHR42713:SF3">
    <property type="entry name" value="TRANSCRIPTIONAL REGULATORY PROTEIN HPTR"/>
    <property type="match status" value="1"/>
</dbReference>
<comment type="function">
    <text evidence="9">May play the central regulatory role in sporulation. It may be an element of the effector pathway responsible for the activation of sporulation genes in response to nutritional stress. Spo0A may act in concert with spo0H (a sigma factor) to control the expression of some genes that are critical to the sporulation process.</text>
</comment>
<evidence type="ECO:0000259" key="12">
    <source>
        <dbReference type="PROSITE" id="PS50110"/>
    </source>
</evidence>
<keyword evidence="14" id="KW-1185">Reference proteome</keyword>
<keyword evidence="7" id="KW-0238">DNA-binding</keyword>
<dbReference type="InterPro" id="IPR011006">
    <property type="entry name" value="CheY-like_superfamily"/>
</dbReference>
<dbReference type="InterPro" id="IPR051552">
    <property type="entry name" value="HptR"/>
</dbReference>
<dbReference type="Pfam" id="PF17853">
    <property type="entry name" value="GGDEF_2"/>
    <property type="match status" value="1"/>
</dbReference>
<dbReference type="Gene3D" id="3.40.50.2300">
    <property type="match status" value="1"/>
</dbReference>
<dbReference type="RefSeq" id="WP_172749730.1">
    <property type="nucleotide sequence ID" value="NZ_JAKNHQ010000004.1"/>
</dbReference>
<evidence type="ECO:0000256" key="10">
    <source>
        <dbReference type="PROSITE-ProRule" id="PRU00169"/>
    </source>
</evidence>
<dbReference type="EMBL" id="JAKNHQ010000004">
    <property type="protein sequence ID" value="MCG4610091.1"/>
    <property type="molecule type" value="Genomic_DNA"/>
</dbReference>
<dbReference type="SMART" id="SM00342">
    <property type="entry name" value="HTH_ARAC"/>
    <property type="match status" value="1"/>
</dbReference>